<dbReference type="Pfam" id="PF01740">
    <property type="entry name" value="STAS"/>
    <property type="match status" value="1"/>
</dbReference>
<evidence type="ECO:0000313" key="4">
    <source>
        <dbReference type="EMBL" id="MBB4910125.1"/>
    </source>
</evidence>
<sequence>MTNAPMPPGDPFGVTVDIEQRGSAVVLHVAGELDLVTTPVLAEACTTALRSRPPVLVIDLTDVTFLASVGMSAIVAAHEASGDHTKLRVVGGGRDTLRPIHVTGLDNLLAVYSDLSSALEGS</sequence>
<dbReference type="RefSeq" id="WP_221464529.1">
    <property type="nucleotide sequence ID" value="NZ_JACHJQ010000007.1"/>
</dbReference>
<dbReference type="SUPFAM" id="SSF52091">
    <property type="entry name" value="SpoIIaa-like"/>
    <property type="match status" value="1"/>
</dbReference>
<dbReference type="CDD" id="cd07043">
    <property type="entry name" value="STAS_anti-anti-sigma_factors"/>
    <property type="match status" value="1"/>
</dbReference>
<comment type="caution">
    <text evidence="4">The sequence shown here is derived from an EMBL/GenBank/DDBJ whole genome shotgun (WGS) entry which is preliminary data.</text>
</comment>
<accession>A0A7W7VHJ5</accession>
<evidence type="ECO:0000256" key="2">
    <source>
        <dbReference type="RuleBase" id="RU003749"/>
    </source>
</evidence>
<feature type="domain" description="STAS" evidence="3">
    <location>
        <begin position="14"/>
        <end position="122"/>
    </location>
</feature>
<gene>
    <name evidence="4" type="ORF">FHR82_006383</name>
</gene>
<dbReference type="PANTHER" id="PTHR33495:SF13">
    <property type="entry name" value="ANTI-SIGMA-F FACTOR ANTAGONIST RSFB"/>
    <property type="match status" value="1"/>
</dbReference>
<dbReference type="EMBL" id="JACHJQ010000007">
    <property type="protein sequence ID" value="MBB4910125.1"/>
    <property type="molecule type" value="Genomic_DNA"/>
</dbReference>
<evidence type="ECO:0000313" key="5">
    <source>
        <dbReference type="Proteomes" id="UP000520767"/>
    </source>
</evidence>
<organism evidence="4 5">
    <name type="scientific">Actinophytocola algeriensis</name>
    <dbReference type="NCBI Taxonomy" id="1768010"/>
    <lineage>
        <taxon>Bacteria</taxon>
        <taxon>Bacillati</taxon>
        <taxon>Actinomycetota</taxon>
        <taxon>Actinomycetes</taxon>
        <taxon>Pseudonocardiales</taxon>
        <taxon>Pseudonocardiaceae</taxon>
    </lineage>
</organism>
<dbReference type="Gene3D" id="3.30.750.24">
    <property type="entry name" value="STAS domain"/>
    <property type="match status" value="1"/>
</dbReference>
<reference evidence="4 5" key="1">
    <citation type="submission" date="2020-08" db="EMBL/GenBank/DDBJ databases">
        <title>Genomic Encyclopedia of Type Strains, Phase III (KMG-III): the genomes of soil and plant-associated and newly described type strains.</title>
        <authorList>
            <person name="Whitman W."/>
        </authorList>
    </citation>
    <scope>NUCLEOTIDE SEQUENCE [LARGE SCALE GENOMIC DNA]</scope>
    <source>
        <strain evidence="4 5">CECT 8960</strain>
    </source>
</reference>
<name>A0A7W7VHJ5_9PSEU</name>
<evidence type="ECO:0000259" key="3">
    <source>
        <dbReference type="PROSITE" id="PS50801"/>
    </source>
</evidence>
<dbReference type="PANTHER" id="PTHR33495">
    <property type="entry name" value="ANTI-SIGMA FACTOR ANTAGONIST TM_1081-RELATED-RELATED"/>
    <property type="match status" value="1"/>
</dbReference>
<dbReference type="PROSITE" id="PS50801">
    <property type="entry name" value="STAS"/>
    <property type="match status" value="1"/>
</dbReference>
<protein>
    <recommendedName>
        <fullName evidence="2">Anti-sigma factor antagonist</fullName>
    </recommendedName>
</protein>
<dbReference type="InterPro" id="IPR003658">
    <property type="entry name" value="Anti-sigma_ant"/>
</dbReference>
<dbReference type="NCBIfam" id="TIGR00377">
    <property type="entry name" value="ant_ant_sig"/>
    <property type="match status" value="1"/>
</dbReference>
<dbReference type="Proteomes" id="UP000520767">
    <property type="component" value="Unassembled WGS sequence"/>
</dbReference>
<dbReference type="AlphaFoldDB" id="A0A7W7VHJ5"/>
<evidence type="ECO:0000256" key="1">
    <source>
        <dbReference type="ARBA" id="ARBA00009013"/>
    </source>
</evidence>
<keyword evidence="5" id="KW-1185">Reference proteome</keyword>
<dbReference type="GO" id="GO:0043856">
    <property type="term" value="F:anti-sigma factor antagonist activity"/>
    <property type="evidence" value="ECO:0007669"/>
    <property type="project" value="InterPro"/>
</dbReference>
<proteinExistence type="inferred from homology"/>
<dbReference type="InterPro" id="IPR002645">
    <property type="entry name" value="STAS_dom"/>
</dbReference>
<dbReference type="InterPro" id="IPR036513">
    <property type="entry name" value="STAS_dom_sf"/>
</dbReference>
<comment type="similarity">
    <text evidence="1 2">Belongs to the anti-sigma-factor antagonist family.</text>
</comment>